<evidence type="ECO:0000256" key="10">
    <source>
        <dbReference type="ARBA" id="ARBA00022737"/>
    </source>
</evidence>
<evidence type="ECO:0000313" key="26">
    <source>
        <dbReference type="EMBL" id="KDR22778.1"/>
    </source>
</evidence>
<evidence type="ECO:0000256" key="2">
    <source>
        <dbReference type="ARBA" id="ARBA00004201"/>
    </source>
</evidence>
<dbReference type="OMA" id="DDKNMPI"/>
<dbReference type="GO" id="GO:0000932">
    <property type="term" value="C:P-body"/>
    <property type="evidence" value="ECO:0007669"/>
    <property type="project" value="UniProtKB-SubCell"/>
</dbReference>
<keyword evidence="10" id="KW-0677">Repeat</keyword>
<keyword evidence="13" id="KW-0862">Zinc</keyword>
<dbReference type="Pfam" id="PF00630">
    <property type="entry name" value="Filamin"/>
    <property type="match status" value="1"/>
</dbReference>
<dbReference type="Pfam" id="PF00643">
    <property type="entry name" value="zf-B_box"/>
    <property type="match status" value="1"/>
</dbReference>
<evidence type="ECO:0000256" key="7">
    <source>
        <dbReference type="ARBA" id="ARBA00022490"/>
    </source>
</evidence>
<dbReference type="InterPro" id="IPR013783">
    <property type="entry name" value="Ig-like_fold"/>
</dbReference>
<keyword evidence="9" id="KW-0479">Metal-binding</keyword>
<evidence type="ECO:0000256" key="20">
    <source>
        <dbReference type="ARBA" id="ARBA00043228"/>
    </source>
</evidence>
<dbReference type="SMART" id="SM00557">
    <property type="entry name" value="IG_FLMN"/>
    <property type="match status" value="1"/>
</dbReference>
<feature type="domain" description="B box-type" evidence="25">
    <location>
        <begin position="164"/>
        <end position="204"/>
    </location>
</feature>
<keyword evidence="15 24" id="KW-0175">Coiled coil</keyword>
<evidence type="ECO:0000256" key="24">
    <source>
        <dbReference type="SAM" id="Coils"/>
    </source>
</evidence>
<gene>
    <name evidence="26" type="ORF">L798_00617</name>
</gene>
<keyword evidence="8" id="KW-0808">Transferase</keyword>
<dbReference type="InterPro" id="IPR001298">
    <property type="entry name" value="Filamin/ABP280_rpt"/>
</dbReference>
<sequence length="757" mass="84125">MLEQSPLRDMASCNSAHLSAPLIRTSLPRRMGSLSTGSQMSGPVPSVSSMSVNMNGIGRSGLEQIRDLVIGISCSEDEARGPVPVKVCSTCTNNQPGTNQCLECNIIFCNNCATTHIMSPYAKDHFITKVTESAISPTLFGQSYLSPNSSTGNICNGHSLGSSASPLLCDKHRNELNLHCTNCKIVICTDCNVQDHSGHRVQHLSVYKKCCRKMLTEVESMIAENERAVENINKMIDKVKRNKEKISKEIQSKVQSLKAMLDEQQMKYLSQIDNITTLKLSGLICQQTVVNKYCLMYRMQRDMLNAINMYQPYDIINTCEKIQTEQHRMQSYKVSHLPCEDEVFQFTDASHQLCLNIPKLGTVHSSGYAHKTVASGRGKSHARINRSNTVVVDVYDHLGERCVLMPGQEQLTACVFLSSGEIDGHAYVNFSNGAYVVHYKPYTIGPHLLHIMLRGQHIVESPFKIKVTQPREYDAIGVPLLVFGTEGGANGQLCRPWGVCCDLDGNIIVADRSNNRIQIFHPDGTFFHCFGRQGAEPGQFDRPAGIASDINRRIVVADKDNHRVQVFKPNGEFLFMFGEKGSKCGQFNYPWDIDVNSEGRIIVSDTRNHRIQLFSASGKFLHRFGFENQSSMWKHFDSPRGVCFSNEGQVIVTDFNNHCLVVLSPDLSNPHILGREGPGPKEFTRPQGVCIDEDGHIVVADSRNNRIQIFDTDGCLVCKFGCQGSKPGQLDRPSGICIGPHGKIVVVDFGNSRIQVF</sequence>
<dbReference type="PANTHER" id="PTHR24104:SF48">
    <property type="entry name" value="PROTEIN WECH"/>
    <property type="match status" value="1"/>
</dbReference>
<dbReference type="GO" id="GO:0043161">
    <property type="term" value="P:proteasome-mediated ubiquitin-dependent protein catabolic process"/>
    <property type="evidence" value="ECO:0007669"/>
    <property type="project" value="TreeGrafter"/>
</dbReference>
<comment type="subcellular location">
    <subcellularLocation>
        <location evidence="2">Cytoplasm</location>
        <location evidence="2">P-body</location>
    </subcellularLocation>
</comment>
<dbReference type="InterPro" id="IPR050952">
    <property type="entry name" value="TRIM-NHL_E3_ligases"/>
</dbReference>
<feature type="repeat" description="NHL" evidence="23">
    <location>
        <begin position="671"/>
        <end position="713"/>
    </location>
</feature>
<dbReference type="EC" id="2.3.2.27" evidence="5"/>
<feature type="repeat" description="Filamin" evidence="22">
    <location>
        <begin position="364"/>
        <end position="467"/>
    </location>
</feature>
<dbReference type="Gene3D" id="2.60.40.10">
    <property type="entry name" value="Immunoglobulins"/>
    <property type="match status" value="1"/>
</dbReference>
<evidence type="ECO:0000256" key="8">
    <source>
        <dbReference type="ARBA" id="ARBA00022679"/>
    </source>
</evidence>
<evidence type="ECO:0000256" key="17">
    <source>
        <dbReference type="ARBA" id="ARBA00040205"/>
    </source>
</evidence>
<dbReference type="OrthoDB" id="342730at2759"/>
<protein>
    <recommendedName>
        <fullName evidence="17">E3 ubiquitin-protein ligase TRIM71</fullName>
        <ecNumber evidence="5">2.3.2.27</ecNumber>
    </recommendedName>
    <alternativeName>
        <fullName evidence="20">Protein lin-41 homolog</fullName>
    </alternativeName>
    <alternativeName>
        <fullName evidence="18">RING-type E3 ubiquitin transferase TRIM71</fullName>
    </alternativeName>
    <alternativeName>
        <fullName evidence="19">Tripartite motif-containing protein 71</fullName>
    </alternativeName>
</protein>
<name>A0A067RID2_ZOONE</name>
<dbReference type="InterPro" id="IPR017868">
    <property type="entry name" value="Filamin/ABP280_repeat-like"/>
</dbReference>
<dbReference type="InterPro" id="IPR014756">
    <property type="entry name" value="Ig_E-set"/>
</dbReference>
<evidence type="ECO:0000256" key="14">
    <source>
        <dbReference type="ARBA" id="ARBA00022884"/>
    </source>
</evidence>
<evidence type="ECO:0000256" key="4">
    <source>
        <dbReference type="ARBA" id="ARBA00008518"/>
    </source>
</evidence>
<dbReference type="GO" id="GO:0017148">
    <property type="term" value="P:negative regulation of translation"/>
    <property type="evidence" value="ECO:0007669"/>
    <property type="project" value="UniProtKB-ARBA"/>
</dbReference>
<dbReference type="PROSITE" id="PS50119">
    <property type="entry name" value="ZF_BBOX"/>
    <property type="match status" value="1"/>
</dbReference>
<dbReference type="FunFam" id="2.120.10.30:FF:000025">
    <property type="entry name" value="E3 ubiquitin-protein ligase TRIM71"/>
    <property type="match status" value="1"/>
</dbReference>
<dbReference type="FunFam" id="2.120.10.30:FF:000013">
    <property type="entry name" value="E3 ubiquitin-protein ligase TRIM71"/>
    <property type="match status" value="1"/>
</dbReference>
<dbReference type="EMBL" id="KK852486">
    <property type="protein sequence ID" value="KDR22778.1"/>
    <property type="molecule type" value="Genomic_DNA"/>
</dbReference>
<evidence type="ECO:0000256" key="15">
    <source>
        <dbReference type="ARBA" id="ARBA00023054"/>
    </source>
</evidence>
<keyword evidence="11 21" id="KW-0863">Zinc-finger</keyword>
<evidence type="ECO:0000256" key="23">
    <source>
        <dbReference type="PROSITE-ProRule" id="PRU00504"/>
    </source>
</evidence>
<dbReference type="Gene3D" id="3.30.160.60">
    <property type="entry name" value="Classic Zinc Finger"/>
    <property type="match status" value="1"/>
</dbReference>
<feature type="repeat" description="NHL" evidence="23">
    <location>
        <begin position="480"/>
        <end position="523"/>
    </location>
</feature>
<evidence type="ECO:0000256" key="19">
    <source>
        <dbReference type="ARBA" id="ARBA00042007"/>
    </source>
</evidence>
<feature type="repeat" description="NHL" evidence="23">
    <location>
        <begin position="631"/>
        <end position="666"/>
    </location>
</feature>
<dbReference type="Gene3D" id="2.120.10.30">
    <property type="entry name" value="TolB, C-terminal domain"/>
    <property type="match status" value="2"/>
</dbReference>
<dbReference type="InterPro" id="IPR011042">
    <property type="entry name" value="6-blade_b-propeller_TolB-like"/>
</dbReference>
<dbReference type="PROSITE" id="PS51125">
    <property type="entry name" value="NHL"/>
    <property type="match status" value="6"/>
</dbReference>
<organism evidence="26 27">
    <name type="scientific">Zootermopsis nevadensis</name>
    <name type="common">Dampwood termite</name>
    <dbReference type="NCBI Taxonomy" id="136037"/>
    <lineage>
        <taxon>Eukaryota</taxon>
        <taxon>Metazoa</taxon>
        <taxon>Ecdysozoa</taxon>
        <taxon>Arthropoda</taxon>
        <taxon>Hexapoda</taxon>
        <taxon>Insecta</taxon>
        <taxon>Pterygota</taxon>
        <taxon>Neoptera</taxon>
        <taxon>Polyneoptera</taxon>
        <taxon>Dictyoptera</taxon>
        <taxon>Blattodea</taxon>
        <taxon>Blattoidea</taxon>
        <taxon>Termitoidae</taxon>
        <taxon>Termopsidae</taxon>
        <taxon>Zootermopsis</taxon>
    </lineage>
</organism>
<dbReference type="SUPFAM" id="SSF81296">
    <property type="entry name" value="E set domains"/>
    <property type="match status" value="1"/>
</dbReference>
<dbReference type="CDD" id="cd14954">
    <property type="entry name" value="NHL_TRIM71_like"/>
    <property type="match status" value="1"/>
</dbReference>
<dbReference type="AlphaFoldDB" id="A0A067RID2"/>
<dbReference type="InterPro" id="IPR001258">
    <property type="entry name" value="NHL_repeat"/>
</dbReference>
<dbReference type="FunFam" id="2.120.10.30:FF:000080">
    <property type="entry name" value="E3 ubiquitin-protein ligase TRIM71"/>
    <property type="match status" value="1"/>
</dbReference>
<dbReference type="GO" id="GO:0035198">
    <property type="term" value="F:miRNA binding"/>
    <property type="evidence" value="ECO:0007669"/>
    <property type="project" value="UniProtKB-ARBA"/>
</dbReference>
<keyword evidence="6" id="KW-0217">Developmental protein</keyword>
<evidence type="ECO:0000256" key="6">
    <source>
        <dbReference type="ARBA" id="ARBA00022473"/>
    </source>
</evidence>
<dbReference type="PANTHER" id="PTHR24104">
    <property type="entry name" value="E3 UBIQUITIN-PROTEIN LIGASE NHLRC1-RELATED"/>
    <property type="match status" value="1"/>
</dbReference>
<dbReference type="FunCoup" id="A0A067RID2">
    <property type="interactions" value="24"/>
</dbReference>
<feature type="coiled-coil region" evidence="24">
    <location>
        <begin position="218"/>
        <end position="267"/>
    </location>
</feature>
<proteinExistence type="inferred from homology"/>
<evidence type="ECO:0000256" key="9">
    <source>
        <dbReference type="ARBA" id="ARBA00022723"/>
    </source>
</evidence>
<evidence type="ECO:0000256" key="12">
    <source>
        <dbReference type="ARBA" id="ARBA00022786"/>
    </source>
</evidence>
<reference evidence="26 27" key="1">
    <citation type="journal article" date="2014" name="Nat. Commun.">
        <title>Molecular traces of alternative social organization in a termite genome.</title>
        <authorList>
            <person name="Terrapon N."/>
            <person name="Li C."/>
            <person name="Robertson H.M."/>
            <person name="Ji L."/>
            <person name="Meng X."/>
            <person name="Booth W."/>
            <person name="Chen Z."/>
            <person name="Childers C.P."/>
            <person name="Glastad K.M."/>
            <person name="Gokhale K."/>
            <person name="Gowin J."/>
            <person name="Gronenberg W."/>
            <person name="Hermansen R.A."/>
            <person name="Hu H."/>
            <person name="Hunt B.G."/>
            <person name="Huylmans A.K."/>
            <person name="Khalil S.M."/>
            <person name="Mitchell R.D."/>
            <person name="Munoz-Torres M.C."/>
            <person name="Mustard J.A."/>
            <person name="Pan H."/>
            <person name="Reese J.T."/>
            <person name="Scharf M.E."/>
            <person name="Sun F."/>
            <person name="Vogel H."/>
            <person name="Xiao J."/>
            <person name="Yang W."/>
            <person name="Yang Z."/>
            <person name="Yang Z."/>
            <person name="Zhou J."/>
            <person name="Zhu J."/>
            <person name="Brent C.S."/>
            <person name="Elsik C.G."/>
            <person name="Goodisman M.A."/>
            <person name="Liberles D.A."/>
            <person name="Roe R.M."/>
            <person name="Vargo E.L."/>
            <person name="Vilcinskas A."/>
            <person name="Wang J."/>
            <person name="Bornberg-Bauer E."/>
            <person name="Korb J."/>
            <person name="Zhang G."/>
            <person name="Liebig J."/>
        </authorList>
    </citation>
    <scope>NUCLEOTIDE SEQUENCE [LARGE SCALE GENOMIC DNA]</scope>
    <source>
        <tissue evidence="26">Whole organism</tissue>
    </source>
</reference>
<dbReference type="GO" id="GO:0031047">
    <property type="term" value="P:regulatory ncRNA-mediated gene silencing"/>
    <property type="evidence" value="ECO:0007669"/>
    <property type="project" value="UniProtKB-KW"/>
</dbReference>
<keyword evidence="27" id="KW-1185">Reference proteome</keyword>
<feature type="repeat" description="NHL" evidence="23">
    <location>
        <begin position="574"/>
        <end position="617"/>
    </location>
</feature>
<evidence type="ECO:0000259" key="25">
    <source>
        <dbReference type="PROSITE" id="PS50119"/>
    </source>
</evidence>
<comment type="pathway">
    <text evidence="3">Protein modification; protein ubiquitination.</text>
</comment>
<evidence type="ECO:0000256" key="5">
    <source>
        <dbReference type="ARBA" id="ARBA00012483"/>
    </source>
</evidence>
<dbReference type="SMART" id="SM00336">
    <property type="entry name" value="BBOX"/>
    <property type="match status" value="2"/>
</dbReference>
<accession>A0A067RID2</accession>
<evidence type="ECO:0000256" key="13">
    <source>
        <dbReference type="ARBA" id="ARBA00022833"/>
    </source>
</evidence>
<evidence type="ECO:0000256" key="21">
    <source>
        <dbReference type="PROSITE-ProRule" id="PRU00024"/>
    </source>
</evidence>
<evidence type="ECO:0000256" key="11">
    <source>
        <dbReference type="ARBA" id="ARBA00022771"/>
    </source>
</evidence>
<dbReference type="STRING" id="136037.A0A067RID2"/>
<evidence type="ECO:0000256" key="1">
    <source>
        <dbReference type="ARBA" id="ARBA00000900"/>
    </source>
</evidence>
<evidence type="ECO:0000256" key="22">
    <source>
        <dbReference type="PROSITE-ProRule" id="PRU00087"/>
    </source>
</evidence>
<dbReference type="SUPFAM" id="SSF101898">
    <property type="entry name" value="NHL repeat"/>
    <property type="match status" value="1"/>
</dbReference>
<evidence type="ECO:0000256" key="3">
    <source>
        <dbReference type="ARBA" id="ARBA00004906"/>
    </source>
</evidence>
<dbReference type="Proteomes" id="UP000027135">
    <property type="component" value="Unassembled WGS sequence"/>
</dbReference>
<dbReference type="Pfam" id="PF01436">
    <property type="entry name" value="NHL"/>
    <property type="match status" value="6"/>
</dbReference>
<dbReference type="SUPFAM" id="SSF57845">
    <property type="entry name" value="B-box zinc-binding domain"/>
    <property type="match status" value="1"/>
</dbReference>
<dbReference type="InParanoid" id="A0A067RID2"/>
<dbReference type="PROSITE" id="PS50194">
    <property type="entry name" value="FILAMIN_REPEAT"/>
    <property type="match status" value="1"/>
</dbReference>
<dbReference type="InterPro" id="IPR000315">
    <property type="entry name" value="Znf_B-box"/>
</dbReference>
<dbReference type="GO" id="GO:0000209">
    <property type="term" value="P:protein polyubiquitination"/>
    <property type="evidence" value="ECO:0007669"/>
    <property type="project" value="TreeGrafter"/>
</dbReference>
<evidence type="ECO:0000313" key="27">
    <source>
        <dbReference type="Proteomes" id="UP000027135"/>
    </source>
</evidence>
<dbReference type="GO" id="GO:0008270">
    <property type="term" value="F:zinc ion binding"/>
    <property type="evidence" value="ECO:0007669"/>
    <property type="project" value="UniProtKB-KW"/>
</dbReference>
<keyword evidence="14" id="KW-0694">RNA-binding</keyword>
<keyword evidence="16" id="KW-0943">RNA-mediated gene silencing</keyword>
<dbReference type="eggNOG" id="KOG2177">
    <property type="taxonomic scope" value="Eukaryota"/>
</dbReference>
<comment type="catalytic activity">
    <reaction evidence="1">
        <text>S-ubiquitinyl-[E2 ubiquitin-conjugating enzyme]-L-cysteine + [acceptor protein]-L-lysine = [E2 ubiquitin-conjugating enzyme]-L-cysteine + N(6)-ubiquitinyl-[acceptor protein]-L-lysine.</text>
        <dbReference type="EC" id="2.3.2.27"/>
    </reaction>
</comment>
<keyword evidence="7" id="KW-0963">Cytoplasm</keyword>
<keyword evidence="12" id="KW-0833">Ubl conjugation pathway</keyword>
<evidence type="ECO:0000256" key="18">
    <source>
        <dbReference type="ARBA" id="ARBA00041679"/>
    </source>
</evidence>
<feature type="repeat" description="NHL" evidence="23">
    <location>
        <begin position="717"/>
        <end position="757"/>
    </location>
</feature>
<dbReference type="GO" id="GO:0061630">
    <property type="term" value="F:ubiquitin protein ligase activity"/>
    <property type="evidence" value="ECO:0007669"/>
    <property type="project" value="UniProtKB-EC"/>
</dbReference>
<feature type="repeat" description="NHL" evidence="23">
    <location>
        <begin position="530"/>
        <end position="570"/>
    </location>
</feature>
<comment type="similarity">
    <text evidence="4">Belongs to the TRIM/RBCC family.</text>
</comment>
<evidence type="ECO:0000256" key="16">
    <source>
        <dbReference type="ARBA" id="ARBA00023158"/>
    </source>
</evidence>